<keyword evidence="1" id="KW-1133">Transmembrane helix</keyword>
<proteinExistence type="predicted"/>
<evidence type="ECO:0000313" key="2">
    <source>
        <dbReference type="EMBL" id="JAG71870.1"/>
    </source>
</evidence>
<keyword evidence="1" id="KW-0812">Transmembrane</keyword>
<accession>A0A0C9PLZ1</accession>
<reference evidence="2" key="1">
    <citation type="submission" date="2015-01" db="EMBL/GenBank/DDBJ databases">
        <title>Transcriptome Assembly of Fopius arisanus.</title>
        <authorList>
            <person name="Geib S."/>
        </authorList>
    </citation>
    <scope>NUCLEOTIDE SEQUENCE</scope>
</reference>
<name>A0A0C9PLZ1_9HYME</name>
<dbReference type="AlphaFoldDB" id="A0A0C9PLZ1"/>
<sequence>RDTLLDNTRSFNTGNTIVSAISMIFIFFELVAFTGHLVTGCLVTIDDVGTTYATHLEQVTLDKSVEGPWMSYVVRNETEVGQLHFGRMCDPGRNKSSEFAKVTEIFMKAMGIEDCEMLNAGTYVARESLKLDCGELEKYVLDQVMPMVTINGVIQEPPVQFAISNENDPQVENEVEYDIAHYLIKIEASLDNAND</sequence>
<organism evidence="2">
    <name type="scientific">Fopius arisanus</name>
    <dbReference type="NCBI Taxonomy" id="64838"/>
    <lineage>
        <taxon>Eukaryota</taxon>
        <taxon>Metazoa</taxon>
        <taxon>Ecdysozoa</taxon>
        <taxon>Arthropoda</taxon>
        <taxon>Hexapoda</taxon>
        <taxon>Insecta</taxon>
        <taxon>Pterygota</taxon>
        <taxon>Neoptera</taxon>
        <taxon>Endopterygota</taxon>
        <taxon>Hymenoptera</taxon>
        <taxon>Apocrita</taxon>
        <taxon>Ichneumonoidea</taxon>
        <taxon>Braconidae</taxon>
        <taxon>Opiinae</taxon>
        <taxon>Fopius</taxon>
    </lineage>
</organism>
<evidence type="ECO:0000256" key="1">
    <source>
        <dbReference type="SAM" id="Phobius"/>
    </source>
</evidence>
<dbReference type="EMBL" id="GBYB01002103">
    <property type="protein sequence ID" value="JAG71870.1"/>
    <property type="molecule type" value="Transcribed_RNA"/>
</dbReference>
<feature type="non-terminal residue" evidence="2">
    <location>
        <position position="1"/>
    </location>
</feature>
<gene>
    <name evidence="2" type="primary">Cyp6d2</name>
    <name evidence="2" type="ORF">g.23243</name>
</gene>
<feature type="transmembrane region" description="Helical" evidence="1">
    <location>
        <begin position="20"/>
        <end position="45"/>
    </location>
</feature>
<protein>
    <submittedName>
        <fullName evidence="2">Cyp6d2 protein</fullName>
    </submittedName>
</protein>
<keyword evidence="1" id="KW-0472">Membrane</keyword>